<dbReference type="Proteomes" id="UP001230654">
    <property type="component" value="Unassembled WGS sequence"/>
</dbReference>
<evidence type="ECO:0000313" key="3">
    <source>
        <dbReference type="EMBL" id="MDQ0582807.1"/>
    </source>
</evidence>
<evidence type="ECO:0000259" key="2">
    <source>
        <dbReference type="SMART" id="SM00860"/>
    </source>
</evidence>
<dbReference type="SMART" id="SM00860">
    <property type="entry name" value="SMI1_KNR4"/>
    <property type="match status" value="1"/>
</dbReference>
<feature type="region of interest" description="Disordered" evidence="1">
    <location>
        <begin position="1"/>
        <end position="27"/>
    </location>
</feature>
<reference evidence="3 4" key="1">
    <citation type="submission" date="2023-07" db="EMBL/GenBank/DDBJ databases">
        <title>Comparative genomics of wheat-associated soil bacteria to identify genetic determinants of phenazine resistance.</title>
        <authorList>
            <person name="Mouncey N."/>
        </authorList>
    </citation>
    <scope>NUCLEOTIDE SEQUENCE [LARGE SCALE GENOMIC DNA]</scope>
    <source>
        <strain evidence="3 4">B2I6</strain>
    </source>
</reference>
<keyword evidence="4" id="KW-1185">Reference proteome</keyword>
<name>A0ABU0NW94_STRRH</name>
<accession>A0ABU0NW94</accession>
<organism evidence="3 4">
    <name type="scientific">Streptomyces rishiriensis</name>
    <dbReference type="NCBI Taxonomy" id="68264"/>
    <lineage>
        <taxon>Bacteria</taxon>
        <taxon>Bacillati</taxon>
        <taxon>Actinomycetota</taxon>
        <taxon>Actinomycetes</taxon>
        <taxon>Kitasatosporales</taxon>
        <taxon>Streptomycetaceae</taxon>
        <taxon>Streptomyces</taxon>
    </lineage>
</organism>
<evidence type="ECO:0000313" key="4">
    <source>
        <dbReference type="Proteomes" id="UP001230654"/>
    </source>
</evidence>
<evidence type="ECO:0000256" key="1">
    <source>
        <dbReference type="SAM" id="MobiDB-lite"/>
    </source>
</evidence>
<dbReference type="SUPFAM" id="SSF160631">
    <property type="entry name" value="SMI1/KNR4-like"/>
    <property type="match status" value="1"/>
</dbReference>
<dbReference type="RefSeq" id="WP_307164866.1">
    <property type="nucleotide sequence ID" value="NZ_JAUSWV010000002.1"/>
</dbReference>
<feature type="domain" description="Knr4/Smi1-like" evidence="2">
    <location>
        <begin position="29"/>
        <end position="195"/>
    </location>
</feature>
<dbReference type="EMBL" id="JAUSWV010000002">
    <property type="protein sequence ID" value="MDQ0582807.1"/>
    <property type="molecule type" value="Genomic_DNA"/>
</dbReference>
<comment type="caution">
    <text evidence="3">The sequence shown here is derived from an EMBL/GenBank/DDBJ whole genome shotgun (WGS) entry which is preliminary data.</text>
</comment>
<sequence>MTENEQLWARAAAEAASTRPCDRPSFPDPVDAATVARAEAALGFPLPPLLADPYLRTGDGGFRSEYGLLPLLDSLPAGEPAAVSPYLANRESGHEDPDRPWPEGVLPISHWGCAMYACVDCRSPRATVLPCEPNPGDPDHAWLVDALGPTTWLHPWLVDAPRPTAWLHARLDGTGWYGTLGDDLEPTPWTEFRIRTAAA</sequence>
<protein>
    <recommendedName>
        <fullName evidence="2">Knr4/Smi1-like domain-containing protein</fullName>
    </recommendedName>
</protein>
<gene>
    <name evidence="3" type="ORF">QF030_004985</name>
</gene>
<dbReference type="InterPro" id="IPR018958">
    <property type="entry name" value="Knr4/Smi1-like_dom"/>
</dbReference>
<proteinExistence type="predicted"/>
<dbReference type="InterPro" id="IPR037883">
    <property type="entry name" value="Knr4/Smi1-like_sf"/>
</dbReference>
<dbReference type="Pfam" id="PF09346">
    <property type="entry name" value="SMI1_KNR4"/>
    <property type="match status" value="1"/>
</dbReference>